<feature type="chain" id="PRO_5047156588" evidence="3">
    <location>
        <begin position="17"/>
        <end position="158"/>
    </location>
</feature>
<organism evidence="5 6">
    <name type="scientific">Mesorhizobium huakuii</name>
    <dbReference type="NCBI Taxonomy" id="28104"/>
    <lineage>
        <taxon>Bacteria</taxon>
        <taxon>Pseudomonadati</taxon>
        <taxon>Pseudomonadota</taxon>
        <taxon>Alphaproteobacteria</taxon>
        <taxon>Hyphomicrobiales</taxon>
        <taxon>Phyllobacteriaceae</taxon>
        <taxon>Mesorhizobium</taxon>
    </lineage>
</organism>
<dbReference type="SUPFAM" id="SSF49503">
    <property type="entry name" value="Cupredoxins"/>
    <property type="match status" value="1"/>
</dbReference>
<dbReference type="Proteomes" id="UP001322481">
    <property type="component" value="Chromosome"/>
</dbReference>
<protein>
    <submittedName>
        <fullName evidence="5">Plastocyanin/azurin family copper-binding protein</fullName>
    </submittedName>
</protein>
<evidence type="ECO:0000313" key="6">
    <source>
        <dbReference type="Proteomes" id="UP001322481"/>
    </source>
</evidence>
<dbReference type="EMBL" id="CP139858">
    <property type="protein sequence ID" value="WQB99596.1"/>
    <property type="molecule type" value="Genomic_DNA"/>
</dbReference>
<evidence type="ECO:0000313" key="5">
    <source>
        <dbReference type="EMBL" id="WQB99596.1"/>
    </source>
</evidence>
<dbReference type="InterPro" id="IPR000923">
    <property type="entry name" value="BlueCu_1"/>
</dbReference>
<proteinExistence type="predicted"/>
<keyword evidence="3" id="KW-0732">Signal</keyword>
<accession>A0ABZ0VSF7</accession>
<keyword evidence="6" id="KW-1185">Reference proteome</keyword>
<dbReference type="PANTHER" id="PTHR38439:SF3">
    <property type="entry name" value="COPPER-RESISTANT CUPROPROTEIN COPI"/>
    <property type="match status" value="1"/>
</dbReference>
<dbReference type="InterPro" id="IPR050845">
    <property type="entry name" value="Cu-binding_ET"/>
</dbReference>
<dbReference type="InterPro" id="IPR008972">
    <property type="entry name" value="Cupredoxin"/>
</dbReference>
<name>A0ABZ0VSF7_9HYPH</name>
<dbReference type="PANTHER" id="PTHR38439">
    <property type="entry name" value="AURACYANIN-B"/>
    <property type="match status" value="1"/>
</dbReference>
<evidence type="ECO:0000259" key="4">
    <source>
        <dbReference type="Pfam" id="PF00127"/>
    </source>
</evidence>
<keyword evidence="1" id="KW-0479">Metal-binding</keyword>
<keyword evidence="2" id="KW-0186">Copper</keyword>
<dbReference type="Pfam" id="PF00127">
    <property type="entry name" value="Copper-bind"/>
    <property type="match status" value="1"/>
</dbReference>
<evidence type="ECO:0000256" key="3">
    <source>
        <dbReference type="SAM" id="SignalP"/>
    </source>
</evidence>
<dbReference type="Gene3D" id="2.60.40.420">
    <property type="entry name" value="Cupredoxins - blue copper proteins"/>
    <property type="match status" value="1"/>
</dbReference>
<feature type="signal peptide" evidence="3">
    <location>
        <begin position="1"/>
        <end position="16"/>
    </location>
</feature>
<feature type="domain" description="Blue (type 1) copper" evidence="4">
    <location>
        <begin position="50"/>
        <end position="155"/>
    </location>
</feature>
<gene>
    <name evidence="5" type="ORF">U0R22_003780</name>
</gene>
<reference evidence="5 6" key="1">
    <citation type="submission" date="2023-11" db="EMBL/GenBank/DDBJ databases">
        <authorList>
            <person name="Panchal A.K."/>
            <person name="Meaney J.S."/>
            <person name="Karas B.J."/>
            <person name="diCenzo G.C."/>
        </authorList>
    </citation>
    <scope>NUCLEOTIDE SEQUENCE [LARGE SCALE GENOMIC DNA]</scope>
    <source>
        <strain evidence="5 6">NZP2235</strain>
    </source>
</reference>
<dbReference type="RefSeq" id="WP_322419311.1">
    <property type="nucleotide sequence ID" value="NZ_CP139858.1"/>
</dbReference>
<sequence length="158" mass="17312">MMPTVAMVLFAAPALATGMHSDTHDGHEMMIIGQPGMAANVDRTIAISMMENEDGSMAFDPVSVNVRKGETVRLTLTNEGEYDHEFVMDTHERLMEHEAGMETLPDMEHADLNSIRIGPKGKGEIVWTFTSVGQFDFACLIPGHYELGMKGTLTVIAN</sequence>
<evidence type="ECO:0000256" key="1">
    <source>
        <dbReference type="ARBA" id="ARBA00022723"/>
    </source>
</evidence>
<evidence type="ECO:0000256" key="2">
    <source>
        <dbReference type="ARBA" id="ARBA00023008"/>
    </source>
</evidence>